<evidence type="ECO:0000256" key="1">
    <source>
        <dbReference type="SAM" id="MobiDB-lite"/>
    </source>
</evidence>
<dbReference type="PANTHER" id="PTHR43649">
    <property type="entry name" value="ARABINOSE-BINDING PROTEIN-RELATED"/>
    <property type="match status" value="1"/>
</dbReference>
<reference evidence="3 4" key="1">
    <citation type="submission" date="2017-04" db="EMBL/GenBank/DDBJ databases">
        <authorList>
            <person name="Varghese N."/>
            <person name="Submissions S."/>
        </authorList>
    </citation>
    <scope>NUCLEOTIDE SEQUENCE [LARGE SCALE GENOMIC DNA]</scope>
    <source>
        <strain evidence="3 4">J12</strain>
    </source>
</reference>
<keyword evidence="2" id="KW-0732">Signal</keyword>
<feature type="signal peptide" evidence="2">
    <location>
        <begin position="1"/>
        <end position="19"/>
    </location>
</feature>
<comment type="caution">
    <text evidence="3">The sequence shown here is derived from an EMBL/GenBank/DDBJ whole genome shotgun (WGS) entry which is preliminary data.</text>
</comment>
<name>A0ABY1LWR4_9BACL</name>
<dbReference type="SUPFAM" id="SSF53850">
    <property type="entry name" value="Periplasmic binding protein-like II"/>
    <property type="match status" value="1"/>
</dbReference>
<proteinExistence type="predicted"/>
<dbReference type="CDD" id="cd13585">
    <property type="entry name" value="PBP2_TMBP_like"/>
    <property type="match status" value="1"/>
</dbReference>
<sequence>MKKYLLILFIVVFMTGLTACGGGNSNQAGNTAAGSDTATGNDSAAGNGANSEQEISGEITVFGWGGGEELQSRKDATKVFKKLYPKVKVNEVWLPADNVDVKLDAALAAGNAGDVIMMSPDWKGLRTKWFEDLNPYIERDQLDLEALFTEGVDGGYVDPDGKREGMPATASDFMIAYNKEIFDKAGVPYPTNDWTWDDFANIAKQVSSGEGANRIYGIVSHWILQSFAPFVYGGAPYNEDWTKQTLDDENTLKGYQLFGDLVKAKAMPDDAAAKSMPMDQMFAAGKAAMYPLGLFEASTIAKNIGSNFEWGIVMPPKDPSGKTVNIKFQTGFAMNKDSKNKEAAWAYIKTVSLNKEVGDLYSKVNLPALKESADTTFANLKIEGTDISMLDFVTGLQDAITFPWGGSIAKAGDLYEQVWQEVTVQGKSAEEAAGAFASQIQAAFDSIHQSK</sequence>
<accession>A0ABY1LWR4</accession>
<gene>
    <name evidence="3" type="ORF">SAMN02744124_01786</name>
</gene>
<dbReference type="PANTHER" id="PTHR43649:SF12">
    <property type="entry name" value="DIACETYLCHITOBIOSE BINDING PROTEIN DASA"/>
    <property type="match status" value="1"/>
</dbReference>
<dbReference type="PROSITE" id="PS51257">
    <property type="entry name" value="PROKAR_LIPOPROTEIN"/>
    <property type="match status" value="1"/>
</dbReference>
<dbReference type="Gene3D" id="3.40.190.10">
    <property type="entry name" value="Periplasmic binding protein-like II"/>
    <property type="match status" value="1"/>
</dbReference>
<evidence type="ECO:0000256" key="2">
    <source>
        <dbReference type="SAM" id="SignalP"/>
    </source>
</evidence>
<organism evidence="3 4">
    <name type="scientific">Paenibacillus barengoltzii J12</name>
    <dbReference type="NCBI Taxonomy" id="935846"/>
    <lineage>
        <taxon>Bacteria</taxon>
        <taxon>Bacillati</taxon>
        <taxon>Bacillota</taxon>
        <taxon>Bacilli</taxon>
        <taxon>Bacillales</taxon>
        <taxon>Paenibacillaceae</taxon>
        <taxon>Paenibacillus</taxon>
    </lineage>
</organism>
<dbReference type="Pfam" id="PF01547">
    <property type="entry name" value="SBP_bac_1"/>
    <property type="match status" value="1"/>
</dbReference>
<keyword evidence="4" id="KW-1185">Reference proteome</keyword>
<dbReference type="Proteomes" id="UP000192939">
    <property type="component" value="Unassembled WGS sequence"/>
</dbReference>
<protein>
    <submittedName>
        <fullName evidence="3">Carbohydrate ABC transporter substrate-binding protein, CUT1 family (TC 3.A.1.1.-)</fullName>
    </submittedName>
</protein>
<dbReference type="InterPro" id="IPR006059">
    <property type="entry name" value="SBP"/>
</dbReference>
<dbReference type="InterPro" id="IPR050490">
    <property type="entry name" value="Bact_solute-bd_prot1"/>
</dbReference>
<feature type="chain" id="PRO_5046839009" evidence="2">
    <location>
        <begin position="20"/>
        <end position="451"/>
    </location>
</feature>
<evidence type="ECO:0000313" key="4">
    <source>
        <dbReference type="Proteomes" id="UP000192939"/>
    </source>
</evidence>
<dbReference type="EMBL" id="FXAE01000014">
    <property type="protein sequence ID" value="SMF19711.1"/>
    <property type="molecule type" value="Genomic_DNA"/>
</dbReference>
<dbReference type="RefSeq" id="WP_009224909.1">
    <property type="nucleotide sequence ID" value="NZ_FXAE01000014.1"/>
</dbReference>
<feature type="region of interest" description="Disordered" evidence="1">
    <location>
        <begin position="30"/>
        <end position="51"/>
    </location>
</feature>
<evidence type="ECO:0000313" key="3">
    <source>
        <dbReference type="EMBL" id="SMF19711.1"/>
    </source>
</evidence>